<name>A0A1H6I419_RUMFL</name>
<dbReference type="PANTHER" id="PTHR43329">
    <property type="entry name" value="EPOXIDE HYDROLASE"/>
    <property type="match status" value="1"/>
</dbReference>
<evidence type="ECO:0000256" key="1">
    <source>
        <dbReference type="ARBA" id="ARBA00022801"/>
    </source>
</evidence>
<evidence type="ECO:0000313" key="3">
    <source>
        <dbReference type="EMBL" id="SEH41022.1"/>
    </source>
</evidence>
<feature type="domain" description="AB hydrolase-1" evidence="2">
    <location>
        <begin position="51"/>
        <end position="203"/>
    </location>
</feature>
<dbReference type="RefSeq" id="WP_074714283.1">
    <property type="nucleotide sequence ID" value="NZ_FNWV01000001.1"/>
</dbReference>
<dbReference type="GO" id="GO:0016787">
    <property type="term" value="F:hydrolase activity"/>
    <property type="evidence" value="ECO:0007669"/>
    <property type="project" value="UniProtKB-KW"/>
</dbReference>
<dbReference type="Proteomes" id="UP000183190">
    <property type="component" value="Unassembled WGS sequence"/>
</dbReference>
<dbReference type="InterPro" id="IPR000073">
    <property type="entry name" value="AB_hydrolase_1"/>
</dbReference>
<dbReference type="InterPro" id="IPR000639">
    <property type="entry name" value="Epox_hydrolase-like"/>
</dbReference>
<keyword evidence="1" id="KW-0378">Hydrolase</keyword>
<gene>
    <name evidence="3" type="ORF">SAMN02910265_00473</name>
</gene>
<organism evidence="3 4">
    <name type="scientific">Ruminococcus flavefaciens</name>
    <dbReference type="NCBI Taxonomy" id="1265"/>
    <lineage>
        <taxon>Bacteria</taxon>
        <taxon>Bacillati</taxon>
        <taxon>Bacillota</taxon>
        <taxon>Clostridia</taxon>
        <taxon>Eubacteriales</taxon>
        <taxon>Oscillospiraceae</taxon>
        <taxon>Ruminococcus</taxon>
    </lineage>
</organism>
<accession>A0A1H6I419</accession>
<evidence type="ECO:0000313" key="4">
    <source>
        <dbReference type="Proteomes" id="UP000183190"/>
    </source>
</evidence>
<dbReference type="InterPro" id="IPR029058">
    <property type="entry name" value="AB_hydrolase_fold"/>
</dbReference>
<dbReference type="Pfam" id="PF00561">
    <property type="entry name" value="Abhydrolase_1"/>
    <property type="match status" value="1"/>
</dbReference>
<protein>
    <submittedName>
        <fullName evidence="3">Pimeloyl-ACP methyl ester carboxylesterase</fullName>
    </submittedName>
</protein>
<dbReference type="Gene3D" id="3.40.50.1820">
    <property type="entry name" value="alpha/beta hydrolase"/>
    <property type="match status" value="1"/>
</dbReference>
<dbReference type="PRINTS" id="PR00412">
    <property type="entry name" value="EPOXHYDRLASE"/>
</dbReference>
<evidence type="ECO:0000259" key="2">
    <source>
        <dbReference type="Pfam" id="PF00561"/>
    </source>
</evidence>
<proteinExistence type="predicted"/>
<reference evidence="3 4" key="1">
    <citation type="submission" date="2016-10" db="EMBL/GenBank/DDBJ databases">
        <authorList>
            <person name="de Groot N.N."/>
        </authorList>
    </citation>
    <scope>NUCLEOTIDE SEQUENCE [LARGE SCALE GENOMIC DNA]</scope>
    <source>
        <strain evidence="3 4">YAD2003</strain>
    </source>
</reference>
<dbReference type="AlphaFoldDB" id="A0A1H6I419"/>
<sequence>MNTGEKVEVNGVKLNVYSEGSGDVTIVFMAGNGVTCPVFEYKPIYRRMSKKYRIAVIEKAGYGFSDSAKTPRTIENLVSEDREALLKAGIEPPYVLAAHSYSGFEAVYWANTYPDEVKAVLSMDMGIPTMAVLQAKEVSEEKRCGMVKKQQKLLQKVAKGGFITKLFKNKLENVSGLLSGSELNDEEKKIYREMFYKNIANPEFTDEAMHMTENAQKAENTGVLKCPCCFYISDMKTLAKNVSWRQVGMDYAEKCGGEVHLSDKGHMMYAFIPDEMSETFSDFLDHNISLAKL</sequence>
<dbReference type="SUPFAM" id="SSF53474">
    <property type="entry name" value="alpha/beta-Hydrolases"/>
    <property type="match status" value="1"/>
</dbReference>
<dbReference type="OrthoDB" id="1817159at2"/>
<dbReference type="EMBL" id="FNWV01000001">
    <property type="protein sequence ID" value="SEH41022.1"/>
    <property type="molecule type" value="Genomic_DNA"/>
</dbReference>